<dbReference type="Pfam" id="PF00580">
    <property type="entry name" value="UvrD-helicase"/>
    <property type="match status" value="2"/>
</dbReference>
<comment type="catalytic activity">
    <reaction evidence="11">
        <text>Couples ATP hydrolysis with the unwinding of duplex DNA by translocating in the 3'-5' direction.</text>
        <dbReference type="EC" id="5.6.2.4"/>
    </reaction>
</comment>
<keyword evidence="9" id="KW-0234">DNA repair</keyword>
<organism evidence="18 19">
    <name type="scientific">Natronosalvus rutilus</name>
    <dbReference type="NCBI Taxonomy" id="2953753"/>
    <lineage>
        <taxon>Archaea</taxon>
        <taxon>Methanobacteriati</taxon>
        <taxon>Methanobacteriota</taxon>
        <taxon>Stenosarchaea group</taxon>
        <taxon>Halobacteria</taxon>
        <taxon>Halobacteriales</taxon>
        <taxon>Natrialbaceae</taxon>
        <taxon>Natronosalvus</taxon>
    </lineage>
</organism>
<feature type="region of interest" description="Disordered" evidence="15">
    <location>
        <begin position="455"/>
        <end position="476"/>
    </location>
</feature>
<evidence type="ECO:0000256" key="10">
    <source>
        <dbReference type="ARBA" id="ARBA00023235"/>
    </source>
</evidence>
<dbReference type="KEGG" id="sawl:NGM29_09865"/>
<dbReference type="PANTHER" id="PTHR11070">
    <property type="entry name" value="UVRD / RECB / PCRA DNA HELICASE FAMILY MEMBER"/>
    <property type="match status" value="1"/>
</dbReference>
<evidence type="ECO:0000259" key="17">
    <source>
        <dbReference type="PROSITE" id="PS51217"/>
    </source>
</evidence>
<dbReference type="Proteomes" id="UP001056855">
    <property type="component" value="Chromosome"/>
</dbReference>
<dbReference type="GO" id="GO:0005524">
    <property type="term" value="F:ATP binding"/>
    <property type="evidence" value="ECO:0007669"/>
    <property type="project" value="UniProtKB-UniRule"/>
</dbReference>
<evidence type="ECO:0000256" key="12">
    <source>
        <dbReference type="ARBA" id="ARBA00034808"/>
    </source>
</evidence>
<dbReference type="Gene3D" id="3.90.320.10">
    <property type="match status" value="1"/>
</dbReference>
<dbReference type="GO" id="GO:0003677">
    <property type="term" value="F:DNA binding"/>
    <property type="evidence" value="ECO:0007669"/>
    <property type="project" value="UniProtKB-KW"/>
</dbReference>
<sequence>MDDHRLSRSTPGPAPKGNQPAVIASEAACTSVDAGAGTGKTTTMLARIERALEDRAVDPSDVLVVTFANEAAASIRASIAERLEPSVAAAIEVHTYHSFCYRLVREYAYYLGLSPSFEVVTERKRRRLLNRLLAEYEYDFAAVDVAPTKSATPSTLAGSVDHFVSVMSREEIDPDALSDALPDERMLDLLEELLLWLRGEAREALSFDNEAIRYFNREEHVTEIREALVEYGTLLTFCREKIAEGPAAFRDDPVVREIDAYLRTLQACVTITREAMSLDDPSTKHLPPVLFGNELWRDGAKTIEQTPFGRLEHYVAVLRQASHYAEIYADYRARLETDGAVDFDELVRTATRLLEDEAVAEGITRRWSHVYCDEFQDTDATQWTLVTELTRGPDRPELLAIGDTDQAIYGWRGTDPRGLERLGANYDDHESVELELNFRSKQEILDLTNHCSYGTQPSKTLREHGRTQGSYDEANPPHRVLKVESDELESSIPEQVGTAISRLLNGDCGSVPERTLEDIAVIVRTNAQARNIAAELEQRQIPCERSGSATGSVSEGTQTVLSYLRVLVDHDADTHLRRVLLTRYRVREADLSRLHRRNRRLYDALFEADLEAEPFDEPDRLERARTDLEALAAAKNAYPIAPFLRQFRERTNVEWFLGPDDRQTFERIERFVDARTGTDVLESLSTRFVDALERVLAGGSSDRQQGTTSADAVDVMTVHQAKGLEFDTVLAPYLSDEEWCVRRDYAYGARYRLLAATLDPTVDSPLCADLAAEPTAESWRVLHVALTRAENHLLVFGSNYDYEGGDGDLAAPTADACLPSAIEWSVTGERMNLWSELVTAFDRVQETYPETVVDVTDSLAEPSTHTTGAINYLGTDGYRTLETDEALDVVHRLGRQLRNRTLLPAADAAPTVPELDAPAGRRVGALDTTASRFAPDAFSESGRDRFPEALEHSYSALATHDECPRKHYLEYVVGAPDDPVPGDVSRRRIESSPADNRTGRESNPRLVGTVFHAVAEEAFYREYSSPGEWRRAATRRLTARGKRGYEKEVHRCIDRYFDAREPDLEAPVHAWDELAAELSFTVDDVPGVDGSVVGYVDTVRRAPDGRLVVLDYKATSERIDPEAALQLSLYARACERRLGEPVDAVGYVYVGPVEGPRVAIHSRSTTPDWEAVRRGLEALDRPIYAETTPGSHCRTCPHRSLGCAPSFDDS</sequence>
<keyword evidence="2 14" id="KW-0547">Nucleotide-binding</keyword>
<evidence type="ECO:0000256" key="11">
    <source>
        <dbReference type="ARBA" id="ARBA00034617"/>
    </source>
</evidence>
<dbReference type="InterPro" id="IPR014016">
    <property type="entry name" value="UvrD-like_ATP-bd"/>
</dbReference>
<evidence type="ECO:0000256" key="5">
    <source>
        <dbReference type="ARBA" id="ARBA00022806"/>
    </source>
</evidence>
<dbReference type="PROSITE" id="PS51217">
    <property type="entry name" value="UVRD_HELICASE_CTER"/>
    <property type="match status" value="1"/>
</dbReference>
<name>A0A9E7N5H9_9EURY</name>
<keyword evidence="3" id="KW-0227">DNA damage</keyword>
<dbReference type="InterPro" id="IPR000212">
    <property type="entry name" value="DNA_helicase_UvrD/REP"/>
</dbReference>
<dbReference type="InterPro" id="IPR011335">
    <property type="entry name" value="Restrct_endonuc-II-like"/>
</dbReference>
<dbReference type="Pfam" id="PF12705">
    <property type="entry name" value="PDDEXK_1"/>
    <property type="match status" value="1"/>
</dbReference>
<keyword evidence="8" id="KW-0238">DNA-binding</keyword>
<dbReference type="Gene3D" id="1.10.486.10">
    <property type="entry name" value="PCRA, domain 4"/>
    <property type="match status" value="1"/>
</dbReference>
<evidence type="ECO:0000256" key="13">
    <source>
        <dbReference type="ARBA" id="ARBA00048988"/>
    </source>
</evidence>
<dbReference type="InterPro" id="IPR011604">
    <property type="entry name" value="PDDEXK-like_dom_sf"/>
</dbReference>
<protein>
    <recommendedName>
        <fullName evidence="12">DNA 3'-5' helicase</fullName>
        <ecNumber evidence="12">5.6.2.4</ecNumber>
    </recommendedName>
</protein>
<proteinExistence type="predicted"/>
<keyword evidence="6" id="KW-0269">Exonuclease</keyword>
<keyword evidence="19" id="KW-1185">Reference proteome</keyword>
<dbReference type="PROSITE" id="PS51198">
    <property type="entry name" value="UVRD_HELICASE_ATP_BIND"/>
    <property type="match status" value="1"/>
</dbReference>
<evidence type="ECO:0000313" key="19">
    <source>
        <dbReference type="Proteomes" id="UP001056855"/>
    </source>
</evidence>
<reference evidence="18" key="1">
    <citation type="submission" date="2022-06" db="EMBL/GenBank/DDBJ databases">
        <title>Diverse halophilic archaea isolated from saline environments.</title>
        <authorList>
            <person name="Cui H.-L."/>
        </authorList>
    </citation>
    <scope>NUCLEOTIDE SEQUENCE</scope>
    <source>
        <strain evidence="18">WLHS1</strain>
    </source>
</reference>
<feature type="region of interest" description="Disordered" evidence="15">
    <location>
        <begin position="1"/>
        <end position="20"/>
    </location>
</feature>
<dbReference type="SUPFAM" id="SSF52540">
    <property type="entry name" value="P-loop containing nucleoside triphosphate hydrolases"/>
    <property type="match status" value="1"/>
</dbReference>
<feature type="region of interest" description="Disordered" evidence="15">
    <location>
        <begin position="976"/>
        <end position="1003"/>
    </location>
</feature>
<keyword evidence="4 14" id="KW-0378">Hydrolase</keyword>
<keyword evidence="7 14" id="KW-0067">ATP-binding</keyword>
<evidence type="ECO:0000259" key="16">
    <source>
        <dbReference type="PROSITE" id="PS51198"/>
    </source>
</evidence>
<dbReference type="InterPro" id="IPR038726">
    <property type="entry name" value="PDDEXK_AddAB-type"/>
</dbReference>
<keyword evidence="10" id="KW-0413">Isomerase</keyword>
<dbReference type="EMBL" id="CP100355">
    <property type="protein sequence ID" value="UTF52109.1"/>
    <property type="molecule type" value="Genomic_DNA"/>
</dbReference>
<dbReference type="GO" id="GO:0000725">
    <property type="term" value="P:recombinational repair"/>
    <property type="evidence" value="ECO:0007669"/>
    <property type="project" value="TreeGrafter"/>
</dbReference>
<feature type="binding site" evidence="14">
    <location>
        <begin position="34"/>
        <end position="41"/>
    </location>
    <ligand>
        <name>ATP</name>
        <dbReference type="ChEBI" id="CHEBI:30616"/>
    </ligand>
</feature>
<evidence type="ECO:0000256" key="1">
    <source>
        <dbReference type="ARBA" id="ARBA00022722"/>
    </source>
</evidence>
<evidence type="ECO:0000256" key="2">
    <source>
        <dbReference type="ARBA" id="ARBA00022741"/>
    </source>
</evidence>
<dbReference type="EC" id="5.6.2.4" evidence="12"/>
<evidence type="ECO:0000313" key="18">
    <source>
        <dbReference type="EMBL" id="UTF52109.1"/>
    </source>
</evidence>
<evidence type="ECO:0000256" key="3">
    <source>
        <dbReference type="ARBA" id="ARBA00022763"/>
    </source>
</evidence>
<comment type="catalytic activity">
    <reaction evidence="13">
        <text>ATP + H2O = ADP + phosphate + H(+)</text>
        <dbReference type="Rhea" id="RHEA:13065"/>
        <dbReference type="ChEBI" id="CHEBI:15377"/>
        <dbReference type="ChEBI" id="CHEBI:15378"/>
        <dbReference type="ChEBI" id="CHEBI:30616"/>
        <dbReference type="ChEBI" id="CHEBI:43474"/>
        <dbReference type="ChEBI" id="CHEBI:456216"/>
        <dbReference type="EC" id="5.6.2.4"/>
    </reaction>
</comment>
<evidence type="ECO:0000256" key="14">
    <source>
        <dbReference type="PROSITE-ProRule" id="PRU00560"/>
    </source>
</evidence>
<dbReference type="AlphaFoldDB" id="A0A9E7N5H9"/>
<feature type="domain" description="UvrD-like helicase ATP-binding" evidence="16">
    <location>
        <begin position="13"/>
        <end position="441"/>
    </location>
</feature>
<dbReference type="Gene3D" id="3.40.50.300">
    <property type="entry name" value="P-loop containing nucleotide triphosphate hydrolases"/>
    <property type="match status" value="4"/>
</dbReference>
<dbReference type="InterPro" id="IPR027417">
    <property type="entry name" value="P-loop_NTPase"/>
</dbReference>
<evidence type="ECO:0000256" key="4">
    <source>
        <dbReference type="ARBA" id="ARBA00022801"/>
    </source>
</evidence>
<keyword evidence="1" id="KW-0540">Nuclease</keyword>
<dbReference type="SUPFAM" id="SSF52980">
    <property type="entry name" value="Restriction endonuclease-like"/>
    <property type="match status" value="1"/>
</dbReference>
<evidence type="ECO:0000256" key="8">
    <source>
        <dbReference type="ARBA" id="ARBA00023125"/>
    </source>
</evidence>
<accession>A0A9E7N5H9</accession>
<keyword evidence="5 14" id="KW-0347">Helicase</keyword>
<evidence type="ECO:0000256" key="7">
    <source>
        <dbReference type="ARBA" id="ARBA00022840"/>
    </source>
</evidence>
<dbReference type="RefSeq" id="WP_254155875.1">
    <property type="nucleotide sequence ID" value="NZ_CP100355.1"/>
</dbReference>
<feature type="domain" description="UvrD-like helicase C-terminal" evidence="17">
    <location>
        <begin position="442"/>
        <end position="723"/>
    </location>
</feature>
<dbReference type="GO" id="GO:0004527">
    <property type="term" value="F:exonuclease activity"/>
    <property type="evidence" value="ECO:0007669"/>
    <property type="project" value="UniProtKB-KW"/>
</dbReference>
<dbReference type="Pfam" id="PF13361">
    <property type="entry name" value="UvrD_C"/>
    <property type="match status" value="1"/>
</dbReference>
<dbReference type="GeneID" id="73290353"/>
<evidence type="ECO:0000256" key="6">
    <source>
        <dbReference type="ARBA" id="ARBA00022839"/>
    </source>
</evidence>
<dbReference type="PANTHER" id="PTHR11070:SF2">
    <property type="entry name" value="ATP-DEPENDENT DNA HELICASE SRS2"/>
    <property type="match status" value="1"/>
</dbReference>
<dbReference type="InterPro" id="IPR014017">
    <property type="entry name" value="DNA_helicase_UvrD-like_C"/>
</dbReference>
<evidence type="ECO:0000256" key="15">
    <source>
        <dbReference type="SAM" id="MobiDB-lite"/>
    </source>
</evidence>
<gene>
    <name evidence="18" type="ORF">NGM29_09865</name>
</gene>
<dbReference type="GO" id="GO:0043138">
    <property type="term" value="F:3'-5' DNA helicase activity"/>
    <property type="evidence" value="ECO:0007669"/>
    <property type="project" value="UniProtKB-EC"/>
</dbReference>
<evidence type="ECO:0000256" key="9">
    <source>
        <dbReference type="ARBA" id="ARBA00023204"/>
    </source>
</evidence>